<evidence type="ECO:0000313" key="2">
    <source>
        <dbReference type="EMBL" id="MBT1173874.1"/>
    </source>
</evidence>
<evidence type="ECO:0000313" key="3">
    <source>
        <dbReference type="Proteomes" id="UP000773064"/>
    </source>
</evidence>
<organism evidence="2 3">
    <name type="scientific">Bifidobacterium santillanense</name>
    <dbReference type="NCBI Taxonomy" id="2809028"/>
    <lineage>
        <taxon>Bacteria</taxon>
        <taxon>Bacillati</taxon>
        <taxon>Actinomycetota</taxon>
        <taxon>Actinomycetes</taxon>
        <taxon>Bifidobacteriales</taxon>
        <taxon>Bifidobacteriaceae</taxon>
        <taxon>Bifidobacterium</taxon>
    </lineage>
</organism>
<dbReference type="SMART" id="SM00530">
    <property type="entry name" value="HTH_XRE"/>
    <property type="match status" value="1"/>
</dbReference>
<comment type="caution">
    <text evidence="2">The sequence shown here is derived from an EMBL/GenBank/DDBJ whole genome shotgun (WGS) entry which is preliminary data.</text>
</comment>
<accession>A0ABS5US86</accession>
<feature type="domain" description="HTH cro/C1-type" evidence="1">
    <location>
        <begin position="22"/>
        <end position="76"/>
    </location>
</feature>
<dbReference type="CDD" id="cd00093">
    <property type="entry name" value="HTH_XRE"/>
    <property type="match status" value="1"/>
</dbReference>
<reference evidence="2 3" key="1">
    <citation type="journal article" date="2021" name="Environ. Microbiol.">
        <title>Genetic insights into the dark matter of the mammalian gut microbiota through targeted genome reconstruction.</title>
        <authorList>
            <person name="Lugli G.A."/>
            <person name="Alessandri G."/>
            <person name="Milani C."/>
            <person name="Viappiani A."/>
            <person name="Fontana F."/>
            <person name="Tarracchini C."/>
            <person name="Mancabelli L."/>
            <person name="Argentini C."/>
            <person name="Ruiz L."/>
            <person name="Margolles A."/>
            <person name="van Sinderen D."/>
            <person name="Turroni F."/>
            <person name="Ventura M."/>
        </authorList>
    </citation>
    <scope>NUCLEOTIDE SEQUENCE [LARGE SCALE GENOMIC DNA]</scope>
    <source>
        <strain evidence="2 3">MA2</strain>
    </source>
</reference>
<dbReference type="SUPFAM" id="SSF47413">
    <property type="entry name" value="lambda repressor-like DNA-binding domains"/>
    <property type="match status" value="1"/>
</dbReference>
<gene>
    <name evidence="2" type="ORF">JS528_11140</name>
</gene>
<dbReference type="Gene3D" id="1.10.260.40">
    <property type="entry name" value="lambda repressor-like DNA-binding domains"/>
    <property type="match status" value="1"/>
</dbReference>
<dbReference type="RefSeq" id="WP_214359108.1">
    <property type="nucleotide sequence ID" value="NZ_JAFEJS010000019.1"/>
</dbReference>
<keyword evidence="3" id="KW-1185">Reference proteome</keyword>
<dbReference type="Pfam" id="PF01381">
    <property type="entry name" value="HTH_3"/>
    <property type="match status" value="1"/>
</dbReference>
<dbReference type="Proteomes" id="UP000773064">
    <property type="component" value="Unassembled WGS sequence"/>
</dbReference>
<dbReference type="InterPro" id="IPR010982">
    <property type="entry name" value="Lambda_DNA-bd_dom_sf"/>
</dbReference>
<sequence>MTATLETPAVKLSPQDVALYNLSRLMEAEGKQRKDLAAYLGMVPQNISRLLSSKHALRLNDICRAAEFVGVPLEVLLRDDLTQVDYAEYAAQALASERHDEGNGGLPVVDVDDLRRQAGHGWPRGYWMLAA</sequence>
<dbReference type="EMBL" id="JAFEJS010000019">
    <property type="protein sequence ID" value="MBT1173874.1"/>
    <property type="molecule type" value="Genomic_DNA"/>
</dbReference>
<dbReference type="PROSITE" id="PS50943">
    <property type="entry name" value="HTH_CROC1"/>
    <property type="match status" value="1"/>
</dbReference>
<name>A0ABS5US86_9BIFI</name>
<dbReference type="InterPro" id="IPR001387">
    <property type="entry name" value="Cro/C1-type_HTH"/>
</dbReference>
<evidence type="ECO:0000259" key="1">
    <source>
        <dbReference type="PROSITE" id="PS50943"/>
    </source>
</evidence>
<proteinExistence type="predicted"/>
<protein>
    <submittedName>
        <fullName evidence="2">Helix-turn-helix transcriptional regulator</fullName>
    </submittedName>
</protein>